<name>A0A9Q0RQ10_BLOTA</name>
<keyword evidence="2" id="KW-1133">Transmembrane helix</keyword>
<feature type="transmembrane region" description="Helical" evidence="2">
    <location>
        <begin position="1265"/>
        <end position="1286"/>
    </location>
</feature>
<evidence type="ECO:0000256" key="2">
    <source>
        <dbReference type="SAM" id="Phobius"/>
    </source>
</evidence>
<proteinExistence type="predicted"/>
<organism evidence="4 5">
    <name type="scientific">Blomia tropicalis</name>
    <name type="common">Mite</name>
    <dbReference type="NCBI Taxonomy" id="40697"/>
    <lineage>
        <taxon>Eukaryota</taxon>
        <taxon>Metazoa</taxon>
        <taxon>Ecdysozoa</taxon>
        <taxon>Arthropoda</taxon>
        <taxon>Chelicerata</taxon>
        <taxon>Arachnida</taxon>
        <taxon>Acari</taxon>
        <taxon>Acariformes</taxon>
        <taxon>Sarcoptiformes</taxon>
        <taxon>Astigmata</taxon>
        <taxon>Glycyphagoidea</taxon>
        <taxon>Echimyopodidae</taxon>
        <taxon>Blomia</taxon>
    </lineage>
</organism>
<feature type="compositionally biased region" description="Polar residues" evidence="1">
    <location>
        <begin position="1464"/>
        <end position="1477"/>
    </location>
</feature>
<keyword evidence="5" id="KW-1185">Reference proteome</keyword>
<dbReference type="SUPFAM" id="SSF53300">
    <property type="entry name" value="vWA-like"/>
    <property type="match status" value="1"/>
</dbReference>
<evidence type="ECO:0000313" key="4">
    <source>
        <dbReference type="EMBL" id="KAJ6222261.1"/>
    </source>
</evidence>
<keyword evidence="2" id="KW-0812">Transmembrane</keyword>
<dbReference type="PANTHER" id="PTHR10166:SF66">
    <property type="entry name" value="VWFA AND CACHE DOMAIN-CONTAINING PROTEIN CG16868"/>
    <property type="match status" value="1"/>
</dbReference>
<dbReference type="EMBL" id="JAPWDV010000001">
    <property type="protein sequence ID" value="KAJ6222261.1"/>
    <property type="molecule type" value="Genomic_DNA"/>
</dbReference>
<evidence type="ECO:0000313" key="5">
    <source>
        <dbReference type="Proteomes" id="UP001142055"/>
    </source>
</evidence>
<dbReference type="Gene3D" id="3.30.450.20">
    <property type="entry name" value="PAS domain"/>
    <property type="match status" value="2"/>
</dbReference>
<dbReference type="OMA" id="NTHPYLS"/>
<dbReference type="InterPro" id="IPR002035">
    <property type="entry name" value="VWF_A"/>
</dbReference>
<dbReference type="InterPro" id="IPR029151">
    <property type="entry name" value="Sensor-like_sf"/>
</dbReference>
<dbReference type="SUPFAM" id="SSF103190">
    <property type="entry name" value="Sensory domain-like"/>
    <property type="match status" value="1"/>
</dbReference>
<dbReference type="PANTHER" id="PTHR10166">
    <property type="entry name" value="VOLTAGE-DEPENDENT CALCIUM CHANNEL SUBUNIT ALPHA-2/DELTA-RELATED"/>
    <property type="match status" value="1"/>
</dbReference>
<keyword evidence="2" id="KW-0472">Membrane</keyword>
<dbReference type="GO" id="GO:0005245">
    <property type="term" value="F:voltage-gated calcium channel activity"/>
    <property type="evidence" value="ECO:0007669"/>
    <property type="project" value="TreeGrafter"/>
</dbReference>
<dbReference type="InterPro" id="IPR036465">
    <property type="entry name" value="vWFA_dom_sf"/>
</dbReference>
<evidence type="ECO:0000256" key="1">
    <source>
        <dbReference type="SAM" id="MobiDB-lite"/>
    </source>
</evidence>
<dbReference type="Proteomes" id="UP001142055">
    <property type="component" value="Chromosome 1"/>
</dbReference>
<sequence length="1485" mass="169513">MSSPQLSTKLDEFLTHHHHNQVRKSVPIVSYNVTSSNTMVDDLNNGHGSLSSIDDSQFIHSLKSIKLMNSVQLNKKKAAYPGIVFQNYLERQLDEEMSDDLTKFEAYSKLLSKLMHSIANKDLGLSVMKQKIEKVTVESTPVTLDSIIDAITDKIQRKIDDVHEVIEITGERIQEIFKQQLVSNISTNHVSCCDFHNAEFVKASSINNAYSNDHELKVLTNIKTKEQDVRNSRYQFDRHFNTWINKQFACDIRDDNRRPPFFSPSGPNLTHQFMINLERNPNIKWQYFMTLVGVHTEYPSYLPPNNYCSLHTINKYQMNRMYIPKKITPIGYKIKSKKYDALYHHQRTYNELNQYFSQRHRENLLSTALPQSKLVVIVIDRGSALTDHQLNIAKSVAKYILNSLSHKDKVALVDLTSDIQYPGTEICSSKLEVAYANYETKHSYSRYIDGMQRSHNLTNHFLGFKKAFEIIANTYKSFKEDSKMEPEIFIPYISRGLLASLTDAKPVMELIASELKNCSYTFVINCYALIDESKPIMYETTFLREIALMNFRKFNVDSPPSNKIRAGIMVALNNTDSLSFTLNGIYTVLNKPENNAQDNIYISMPHFDFISKDTHLSLSKNYYFRDRFLGVVGVDISFSDFAEDVIHYDDQRGNSYAFLMDVHTGKLLYHPVISHHNQFEHKHGNKYSSINYEYNQPNTLINVEHIEQANEFRLVKKAIVSKVAGSQLIRLSFGSNNESHFEHQSRWEKPYTTIKYYWRHIRSSSFAVVIAEYGFDDKCTTDKIDTIKYVSDSPSDTFVSHRLDFLPSLVGNYIRLCKHFNQLSTIDSGSLFLTSSSFVNSNQSEFDLGSIDLVQRYMNYLTDTTNTIKNPGLKENIRGDVHLMSSITNIWKELLDSSETSKYIVRKYISTSSGAFMVFPGTLLDSSYEPRSRPWFTRAIADPSQLVFMAPYLDIGGAGYIITLSQAIMTRSNGQTVWAVMAIDLTLGYFHKIIDEMVPICSGSKSSCFIMDEYGTLIVHSSFLMPTLTSYIERQHITHKEPQMINDLLNQKNFVRKLVCNSYNDRTIQRYYKFNTSLVGILTNIVQNDDSSCAKYKLVSLEGTNAFFGIVNHTCDNSTTFCPCSLTDRLCLNCHRMEQTDCECPCECPLMMDLCSGDLVEKEDNNPSCIPIAEPLQAPTVPKYMFDSLDSCVNSDCFNKHSESECKGVLSCEWCSMDNGFKLKKPFCTNLNLCFGGIYRAKNPYMGSNHYYIPDDDKPVNNPPIGPLTCAMFIFFIVLIISAYCFHVQRNPSYGSRYRNHAEHQILPQSSEPNDLNNMNEYHNEHGNYDAVVSLVHASVNPNFENIASPYQVNTNYRRPRVESDYGYSTMTPNEDSEKNSSIYIDASLINKNKKIARLHDHLNISTSPTSADSSLIADDVSVLSSSPSSSSSIASSQRLPPPPFKISNKIRLKQKYAETFGQTKLANPLPTLNENSPFDDVKVN</sequence>
<gene>
    <name evidence="4" type="ORF">RDWZM_000806</name>
</gene>
<feature type="region of interest" description="Disordered" evidence="1">
    <location>
        <begin position="1464"/>
        <end position="1485"/>
    </location>
</feature>
<dbReference type="InterPro" id="IPR051173">
    <property type="entry name" value="Ca_channel_alpha-2/delta"/>
</dbReference>
<protein>
    <recommendedName>
        <fullName evidence="3">VWFA domain-containing protein</fullName>
    </recommendedName>
</protein>
<accession>A0A9Q0RQ10</accession>
<comment type="caution">
    <text evidence="4">The sequence shown here is derived from an EMBL/GenBank/DDBJ whole genome shotgun (WGS) entry which is preliminary data.</text>
</comment>
<dbReference type="GO" id="GO:0005891">
    <property type="term" value="C:voltage-gated calcium channel complex"/>
    <property type="evidence" value="ECO:0007669"/>
    <property type="project" value="TreeGrafter"/>
</dbReference>
<feature type="domain" description="VWFA" evidence="3">
    <location>
        <begin position="374"/>
        <end position="572"/>
    </location>
</feature>
<evidence type="ECO:0000259" key="3">
    <source>
        <dbReference type="PROSITE" id="PS50234"/>
    </source>
</evidence>
<dbReference type="PROSITE" id="PS50234">
    <property type="entry name" value="VWFA"/>
    <property type="match status" value="1"/>
</dbReference>
<reference evidence="4" key="1">
    <citation type="submission" date="2022-12" db="EMBL/GenBank/DDBJ databases">
        <title>Genome assemblies of Blomia tropicalis.</title>
        <authorList>
            <person name="Cui Y."/>
        </authorList>
    </citation>
    <scope>NUCLEOTIDE SEQUENCE</scope>
    <source>
        <tissue evidence="4">Adult mites</tissue>
    </source>
</reference>